<dbReference type="PANTHER" id="PTHR10039">
    <property type="entry name" value="AMELOGENIN"/>
    <property type="match status" value="1"/>
</dbReference>
<protein>
    <recommendedName>
        <fullName evidence="2">Nephrocystin 3-like N-terminal domain-containing protein</fullName>
    </recommendedName>
</protein>
<sequence length="295" mass="33018">MDILSRAVIKEALHNSVERFPEPACHPGTRTSILEELRTWSFNTAPESTIFWLHGSAGVGKSAIAQALAGNCQNDGRLGASFFFRRGHSKRGTWHGLFTTLAYQLATNIPGLLPPIQQAVEHDKLIDGRLMAVQFQKLILEPFTTGITSQFLPIIILDGLDECEEPKVQQQILRLFIGAIRAGQFPIRILIVSRPEPHIREVLETTGTSTICRNSMLSADESAYNDIRIYLCDEFSRIHSEYTAIGINLGSVWPPEDALDQLVHRSSGLFIYAITVIRFVEDQYSHPADHLRISQ</sequence>
<keyword evidence="1" id="KW-0677">Repeat</keyword>
<evidence type="ECO:0000313" key="4">
    <source>
        <dbReference type="Proteomes" id="UP001215280"/>
    </source>
</evidence>
<dbReference type="Proteomes" id="UP001215280">
    <property type="component" value="Unassembled WGS sequence"/>
</dbReference>
<gene>
    <name evidence="3" type="ORF">DFH07DRAFT_756563</name>
</gene>
<keyword evidence="4" id="KW-1185">Reference proteome</keyword>
<proteinExistence type="predicted"/>
<name>A0AAD7MRH3_9AGAR</name>
<dbReference type="InterPro" id="IPR056884">
    <property type="entry name" value="NPHP3-like_N"/>
</dbReference>
<dbReference type="Gene3D" id="3.40.50.300">
    <property type="entry name" value="P-loop containing nucleotide triphosphate hydrolases"/>
    <property type="match status" value="1"/>
</dbReference>
<dbReference type="SUPFAM" id="SSF52540">
    <property type="entry name" value="P-loop containing nucleoside triphosphate hydrolases"/>
    <property type="match status" value="1"/>
</dbReference>
<dbReference type="EMBL" id="JARJLG010000195">
    <property type="protein sequence ID" value="KAJ7729869.1"/>
    <property type="molecule type" value="Genomic_DNA"/>
</dbReference>
<dbReference type="Pfam" id="PF24883">
    <property type="entry name" value="NPHP3_N"/>
    <property type="match status" value="1"/>
</dbReference>
<comment type="caution">
    <text evidence="3">The sequence shown here is derived from an EMBL/GenBank/DDBJ whole genome shotgun (WGS) entry which is preliminary data.</text>
</comment>
<evidence type="ECO:0000256" key="1">
    <source>
        <dbReference type="ARBA" id="ARBA00022737"/>
    </source>
</evidence>
<organism evidence="3 4">
    <name type="scientific">Mycena maculata</name>
    <dbReference type="NCBI Taxonomy" id="230809"/>
    <lineage>
        <taxon>Eukaryota</taxon>
        <taxon>Fungi</taxon>
        <taxon>Dikarya</taxon>
        <taxon>Basidiomycota</taxon>
        <taxon>Agaricomycotina</taxon>
        <taxon>Agaricomycetes</taxon>
        <taxon>Agaricomycetidae</taxon>
        <taxon>Agaricales</taxon>
        <taxon>Marasmiineae</taxon>
        <taxon>Mycenaceae</taxon>
        <taxon>Mycena</taxon>
    </lineage>
</organism>
<dbReference type="InterPro" id="IPR027417">
    <property type="entry name" value="P-loop_NTPase"/>
</dbReference>
<dbReference type="PANTHER" id="PTHR10039:SF14">
    <property type="entry name" value="NACHT DOMAIN-CONTAINING PROTEIN"/>
    <property type="match status" value="1"/>
</dbReference>
<evidence type="ECO:0000259" key="2">
    <source>
        <dbReference type="Pfam" id="PF24883"/>
    </source>
</evidence>
<accession>A0AAD7MRH3</accession>
<evidence type="ECO:0000313" key="3">
    <source>
        <dbReference type="EMBL" id="KAJ7729869.1"/>
    </source>
</evidence>
<dbReference type="AlphaFoldDB" id="A0AAD7MRH3"/>
<feature type="domain" description="Nephrocystin 3-like N-terminal" evidence="2">
    <location>
        <begin position="28"/>
        <end position="194"/>
    </location>
</feature>
<reference evidence="3" key="1">
    <citation type="submission" date="2023-03" db="EMBL/GenBank/DDBJ databases">
        <title>Massive genome expansion in bonnet fungi (Mycena s.s.) driven by repeated elements and novel gene families across ecological guilds.</title>
        <authorList>
            <consortium name="Lawrence Berkeley National Laboratory"/>
            <person name="Harder C.B."/>
            <person name="Miyauchi S."/>
            <person name="Viragh M."/>
            <person name="Kuo A."/>
            <person name="Thoen E."/>
            <person name="Andreopoulos B."/>
            <person name="Lu D."/>
            <person name="Skrede I."/>
            <person name="Drula E."/>
            <person name="Henrissat B."/>
            <person name="Morin E."/>
            <person name="Kohler A."/>
            <person name="Barry K."/>
            <person name="LaButti K."/>
            <person name="Morin E."/>
            <person name="Salamov A."/>
            <person name="Lipzen A."/>
            <person name="Mereny Z."/>
            <person name="Hegedus B."/>
            <person name="Baldrian P."/>
            <person name="Stursova M."/>
            <person name="Weitz H."/>
            <person name="Taylor A."/>
            <person name="Grigoriev I.V."/>
            <person name="Nagy L.G."/>
            <person name="Martin F."/>
            <person name="Kauserud H."/>
        </authorList>
    </citation>
    <scope>NUCLEOTIDE SEQUENCE</scope>
    <source>
        <strain evidence="3">CBHHK188m</strain>
    </source>
</reference>